<feature type="transmembrane region" description="Helical" evidence="6">
    <location>
        <begin position="266"/>
        <end position="283"/>
    </location>
</feature>
<dbReference type="EMBL" id="AJYC02000053">
    <property type="protein sequence ID" value="EKT81611.1"/>
    <property type="molecule type" value="Genomic_DNA"/>
</dbReference>
<feature type="domain" description="Major facilitator superfamily (MFS) profile" evidence="7">
    <location>
        <begin position="30"/>
        <end position="443"/>
    </location>
</feature>
<gene>
    <name evidence="8" type="ORF">WSS_A16406</name>
</gene>
<feature type="transmembrane region" description="Helical" evidence="6">
    <location>
        <begin position="121"/>
        <end position="142"/>
    </location>
</feature>
<dbReference type="PANTHER" id="PTHR23508:SF10">
    <property type="entry name" value="CARBOXYLIC ACID TRANSPORTER PROTEIN HOMOLOG"/>
    <property type="match status" value="1"/>
</dbReference>
<keyword evidence="8" id="KW-0762">Sugar transport</keyword>
<feature type="transmembrane region" description="Helical" evidence="6">
    <location>
        <begin position="303"/>
        <end position="323"/>
    </location>
</feature>
<feature type="region of interest" description="Disordered" evidence="5">
    <location>
        <begin position="454"/>
        <end position="473"/>
    </location>
</feature>
<dbReference type="CDD" id="cd17316">
    <property type="entry name" value="MFS_SV2_like"/>
    <property type="match status" value="1"/>
</dbReference>
<keyword evidence="4 6" id="KW-0472">Membrane</keyword>
<evidence type="ECO:0000313" key="8">
    <source>
        <dbReference type="EMBL" id="EKT81611.1"/>
    </source>
</evidence>
<organism evidence="8 9">
    <name type="scientific">Rhodococcus opacus M213</name>
    <dbReference type="NCBI Taxonomy" id="1129896"/>
    <lineage>
        <taxon>Bacteria</taxon>
        <taxon>Bacillati</taxon>
        <taxon>Actinomycetota</taxon>
        <taxon>Actinomycetes</taxon>
        <taxon>Mycobacteriales</taxon>
        <taxon>Nocardiaceae</taxon>
        <taxon>Rhodococcus</taxon>
    </lineage>
</organism>
<keyword evidence="3 6" id="KW-1133">Transmembrane helix</keyword>
<dbReference type="GO" id="GO:0046943">
    <property type="term" value="F:carboxylic acid transmembrane transporter activity"/>
    <property type="evidence" value="ECO:0007669"/>
    <property type="project" value="TreeGrafter"/>
</dbReference>
<dbReference type="PANTHER" id="PTHR23508">
    <property type="entry name" value="CARBOXYLIC ACID TRANSPORTER PROTEIN HOMOLOG"/>
    <property type="match status" value="1"/>
</dbReference>
<reference evidence="8 9" key="1">
    <citation type="journal article" date="2013" name="Genome Announc.">
        <title>Draft Genome Sequence of Rhodococcus opacus Strain M213 Shows a Diverse Catabolic Potential.</title>
        <authorList>
            <person name="Pathak A."/>
            <person name="Green S.J."/>
            <person name="Ogram A."/>
            <person name="Chauhan A."/>
        </authorList>
    </citation>
    <scope>NUCLEOTIDE SEQUENCE [LARGE SCALE GENOMIC DNA]</scope>
    <source>
        <strain evidence="8 9">M213</strain>
    </source>
</reference>
<dbReference type="AlphaFoldDB" id="K8XLB4"/>
<dbReference type="InterPro" id="IPR011701">
    <property type="entry name" value="MFS"/>
</dbReference>
<feature type="transmembrane region" description="Helical" evidence="6">
    <location>
        <begin position="154"/>
        <end position="177"/>
    </location>
</feature>
<evidence type="ECO:0000256" key="3">
    <source>
        <dbReference type="ARBA" id="ARBA00022989"/>
    </source>
</evidence>
<feature type="transmembrane region" description="Helical" evidence="6">
    <location>
        <begin position="330"/>
        <end position="348"/>
    </location>
</feature>
<dbReference type="Pfam" id="PF07690">
    <property type="entry name" value="MFS_1"/>
    <property type="match status" value="1"/>
</dbReference>
<evidence type="ECO:0000256" key="6">
    <source>
        <dbReference type="SAM" id="Phobius"/>
    </source>
</evidence>
<keyword evidence="2 6" id="KW-0812">Transmembrane</keyword>
<feature type="compositionally biased region" description="Polar residues" evidence="5">
    <location>
        <begin position="462"/>
        <end position="473"/>
    </location>
</feature>
<dbReference type="InterPro" id="IPR005829">
    <property type="entry name" value="Sugar_transporter_CS"/>
</dbReference>
<dbReference type="InterPro" id="IPR020846">
    <property type="entry name" value="MFS_dom"/>
</dbReference>
<accession>K8XLB4</accession>
<comment type="caution">
    <text evidence="8">The sequence shown here is derived from an EMBL/GenBank/DDBJ whole genome shotgun (WGS) entry which is preliminary data.</text>
</comment>
<comment type="subcellular location">
    <subcellularLocation>
        <location evidence="1">Cell membrane</location>
        <topology evidence="1">Multi-pass membrane protein</topology>
    </subcellularLocation>
</comment>
<dbReference type="Gene3D" id="1.20.1250.20">
    <property type="entry name" value="MFS general substrate transporter like domains"/>
    <property type="match status" value="1"/>
</dbReference>
<feature type="transmembrane region" description="Helical" evidence="6">
    <location>
        <begin position="354"/>
        <end position="376"/>
    </location>
</feature>
<dbReference type="GO" id="GO:0005886">
    <property type="term" value="C:plasma membrane"/>
    <property type="evidence" value="ECO:0007669"/>
    <property type="project" value="UniProtKB-SubCell"/>
</dbReference>
<evidence type="ECO:0000313" key="9">
    <source>
        <dbReference type="Proteomes" id="UP000005951"/>
    </source>
</evidence>
<name>K8XLB4_RHOOP</name>
<proteinExistence type="predicted"/>
<feature type="transmembrane region" description="Helical" evidence="6">
    <location>
        <begin position="417"/>
        <end position="436"/>
    </location>
</feature>
<evidence type="ECO:0000256" key="4">
    <source>
        <dbReference type="ARBA" id="ARBA00023136"/>
    </source>
</evidence>
<feature type="transmembrane region" description="Helical" evidence="6">
    <location>
        <begin position="96"/>
        <end position="115"/>
    </location>
</feature>
<feature type="transmembrane region" description="Helical" evidence="6">
    <location>
        <begin position="183"/>
        <end position="205"/>
    </location>
</feature>
<protein>
    <submittedName>
        <fullName evidence="8">Major facilitator superfamily sugar transporter</fullName>
    </submittedName>
</protein>
<sequence>MEVIDATDGGAQFSARLNRIPVMTRSHKRWLAVLAALLLVDMADLNTFAFAAPAIRADWGLSVSDVGTITAASFLGMFAGSIVGGRLADRFGRKRIIIGATVFFSTFSLLSAFAVGVADLAVYRVLTGVGLQAMTVVVLTYVSEMFPKLHRGRAQTWIVAFSLLGVPAMAWLARWIVPIGPSAWRWIFVLGTSGLLLIAVTARWLPESVRWLQENGHTERAEEIVARIESEAREITRAELPQILPQPVVAAGRPGDLFRGGYSKRTIVLCLTMALALSGFYGYNSWVPTLLTEHGFTTTQSLTYSSVMSLATVPGALLALLFIDRVERRTAVLVLYSMVGMLMLVFGFTDSDTVMVASGLLITLLLQASVPCVYTYLPEIFPTSLRGFGAGVGNGVGRLAVFATTFLVAAILAQLGFTAVFLYLASVVVLAGLIMGKFGERTLGRSLEEITMTADEGKHQQRIPNTQPSTSGT</sequence>
<evidence type="ECO:0000256" key="1">
    <source>
        <dbReference type="ARBA" id="ARBA00004651"/>
    </source>
</evidence>
<feature type="transmembrane region" description="Helical" evidence="6">
    <location>
        <begin position="66"/>
        <end position="84"/>
    </location>
</feature>
<feature type="transmembrane region" description="Helical" evidence="6">
    <location>
        <begin position="30"/>
        <end position="54"/>
    </location>
</feature>
<keyword evidence="8" id="KW-0813">Transport</keyword>
<evidence type="ECO:0000259" key="7">
    <source>
        <dbReference type="PROSITE" id="PS50850"/>
    </source>
</evidence>
<dbReference type="InterPro" id="IPR036259">
    <property type="entry name" value="MFS_trans_sf"/>
</dbReference>
<dbReference type="Proteomes" id="UP000005951">
    <property type="component" value="Unassembled WGS sequence"/>
</dbReference>
<dbReference type="PROSITE" id="PS50850">
    <property type="entry name" value="MFS"/>
    <property type="match status" value="1"/>
</dbReference>
<feature type="transmembrane region" description="Helical" evidence="6">
    <location>
        <begin position="388"/>
        <end position="411"/>
    </location>
</feature>
<dbReference type="RefSeq" id="WP_005257575.1">
    <property type="nucleotide sequence ID" value="NZ_AJYC02000053.1"/>
</dbReference>
<evidence type="ECO:0000256" key="2">
    <source>
        <dbReference type="ARBA" id="ARBA00022692"/>
    </source>
</evidence>
<dbReference type="PROSITE" id="PS00216">
    <property type="entry name" value="SUGAR_TRANSPORT_1"/>
    <property type="match status" value="1"/>
</dbReference>
<dbReference type="SUPFAM" id="SSF103473">
    <property type="entry name" value="MFS general substrate transporter"/>
    <property type="match status" value="1"/>
</dbReference>
<evidence type="ECO:0000256" key="5">
    <source>
        <dbReference type="SAM" id="MobiDB-lite"/>
    </source>
</evidence>